<organism evidence="2 3">
    <name type="scientific">Naematelia encephala</name>
    <dbReference type="NCBI Taxonomy" id="71784"/>
    <lineage>
        <taxon>Eukaryota</taxon>
        <taxon>Fungi</taxon>
        <taxon>Dikarya</taxon>
        <taxon>Basidiomycota</taxon>
        <taxon>Agaricomycotina</taxon>
        <taxon>Tremellomycetes</taxon>
        <taxon>Tremellales</taxon>
        <taxon>Naemateliaceae</taxon>
        <taxon>Naematelia</taxon>
    </lineage>
</organism>
<feature type="compositionally biased region" description="Basic and acidic residues" evidence="1">
    <location>
        <begin position="371"/>
        <end position="384"/>
    </location>
</feature>
<accession>A0A1Y2AP46</accession>
<evidence type="ECO:0000313" key="2">
    <source>
        <dbReference type="EMBL" id="ORY24368.1"/>
    </source>
</evidence>
<feature type="region of interest" description="Disordered" evidence="1">
    <location>
        <begin position="232"/>
        <end position="389"/>
    </location>
</feature>
<sequence>MFEEDFERCFICQQPCKGLYCSSECRMQDKGTPSPAIRAAGVRLTSQIPAHLSPLIRPLPHITPSPRMPAHLPAGSSASSSANSSPIQSPRTNPSADVSPQKEAFNLPPPAFPSHQVQIMAFPGSVPVKIPALVPRASPATQASPAPESHGSSMYPTGTSIDTLRFGRKPGVINSVTSPNALLPRCACGKPANHRSRTTSKDRGGLDSGFSALLLGPSLADDRVRSHRIVSDPAHFGNGRTKAASGLATPAEGYHTPSTTLSGSLLARSRSDPMPSSPKDRSVIAPMTSRVPATISPRRLSNDEDGRNSAILPALKRSAATSPTDVEISPLTSPRRGRSRERTRHRDESLSRGRLLQTIEREQAPSRSRHRREEAARRRSDERLPLPLPPIQMTSQMHLQTPLVEPAQIMPSWSKRTSSTDVKLAKGEGVVAPSARRSGGSGSGSGASSPRTAVDDAKGKSEAAITAERGRKAEELQRANAQLGQIFGIA</sequence>
<feature type="compositionally biased region" description="Low complexity" evidence="1">
    <location>
        <begin position="69"/>
        <end position="90"/>
    </location>
</feature>
<dbReference type="InParanoid" id="A0A1Y2AP46"/>
<keyword evidence="3" id="KW-1185">Reference proteome</keyword>
<dbReference type="OrthoDB" id="2595104at2759"/>
<dbReference type="AlphaFoldDB" id="A0A1Y2AP46"/>
<name>A0A1Y2AP46_9TREE</name>
<feature type="region of interest" description="Disordered" evidence="1">
    <location>
        <begin position="56"/>
        <end position="110"/>
    </location>
</feature>
<dbReference type="Proteomes" id="UP000193986">
    <property type="component" value="Unassembled WGS sequence"/>
</dbReference>
<protein>
    <submittedName>
        <fullName evidence="2">Uncharacterized protein</fullName>
    </submittedName>
</protein>
<comment type="caution">
    <text evidence="2">The sequence shown here is derived from an EMBL/GenBank/DDBJ whole genome shotgun (WGS) entry which is preliminary data.</text>
</comment>
<dbReference type="EMBL" id="MCFC01000068">
    <property type="protein sequence ID" value="ORY24368.1"/>
    <property type="molecule type" value="Genomic_DNA"/>
</dbReference>
<gene>
    <name evidence="2" type="ORF">BCR39DRAFT_323021</name>
</gene>
<proteinExistence type="predicted"/>
<feature type="region of interest" description="Disordered" evidence="1">
    <location>
        <begin position="414"/>
        <end position="472"/>
    </location>
</feature>
<reference evidence="2 3" key="1">
    <citation type="submission" date="2016-07" db="EMBL/GenBank/DDBJ databases">
        <title>Pervasive Adenine N6-methylation of Active Genes in Fungi.</title>
        <authorList>
            <consortium name="DOE Joint Genome Institute"/>
            <person name="Mondo S.J."/>
            <person name="Dannebaum R.O."/>
            <person name="Kuo R.C."/>
            <person name="Labutti K."/>
            <person name="Haridas S."/>
            <person name="Kuo A."/>
            <person name="Salamov A."/>
            <person name="Ahrendt S.R."/>
            <person name="Lipzen A."/>
            <person name="Sullivan W."/>
            <person name="Andreopoulos W.B."/>
            <person name="Clum A."/>
            <person name="Lindquist E."/>
            <person name="Daum C."/>
            <person name="Ramamoorthy G.K."/>
            <person name="Gryganskyi A."/>
            <person name="Culley D."/>
            <person name="Magnuson J.K."/>
            <person name="James T.Y."/>
            <person name="O'Malley M.A."/>
            <person name="Stajich J.E."/>
            <person name="Spatafora J.W."/>
            <person name="Visel A."/>
            <person name="Grigoriev I.V."/>
        </authorList>
    </citation>
    <scope>NUCLEOTIDE SEQUENCE [LARGE SCALE GENOMIC DNA]</scope>
    <source>
        <strain evidence="2 3">68-887.2</strain>
    </source>
</reference>
<evidence type="ECO:0000313" key="3">
    <source>
        <dbReference type="Proteomes" id="UP000193986"/>
    </source>
</evidence>
<evidence type="ECO:0000256" key="1">
    <source>
        <dbReference type="SAM" id="MobiDB-lite"/>
    </source>
</evidence>